<feature type="non-terminal residue" evidence="1">
    <location>
        <position position="328"/>
    </location>
</feature>
<accession>X0T4I5</accession>
<organism evidence="1">
    <name type="scientific">marine sediment metagenome</name>
    <dbReference type="NCBI Taxonomy" id="412755"/>
    <lineage>
        <taxon>unclassified sequences</taxon>
        <taxon>metagenomes</taxon>
        <taxon>ecological metagenomes</taxon>
    </lineage>
</organism>
<protein>
    <recommendedName>
        <fullName evidence="2">Carboxypeptidase regulatory-like domain-containing protein</fullName>
    </recommendedName>
</protein>
<reference evidence="1" key="1">
    <citation type="journal article" date="2014" name="Front. Microbiol.">
        <title>High frequency of phylogenetically diverse reductive dehalogenase-homologous genes in deep subseafloor sedimentary metagenomes.</title>
        <authorList>
            <person name="Kawai M."/>
            <person name="Futagami T."/>
            <person name="Toyoda A."/>
            <person name="Takaki Y."/>
            <person name="Nishi S."/>
            <person name="Hori S."/>
            <person name="Arai W."/>
            <person name="Tsubouchi T."/>
            <person name="Morono Y."/>
            <person name="Uchiyama I."/>
            <person name="Ito T."/>
            <person name="Fujiyama A."/>
            <person name="Inagaki F."/>
            <person name="Takami H."/>
        </authorList>
    </citation>
    <scope>NUCLEOTIDE SEQUENCE</scope>
    <source>
        <strain evidence="1">Expedition CK06-06</strain>
    </source>
</reference>
<dbReference type="SUPFAM" id="SSF49464">
    <property type="entry name" value="Carboxypeptidase regulatory domain-like"/>
    <property type="match status" value="1"/>
</dbReference>
<dbReference type="InterPro" id="IPR008969">
    <property type="entry name" value="CarboxyPept-like_regulatory"/>
</dbReference>
<evidence type="ECO:0000313" key="1">
    <source>
        <dbReference type="EMBL" id="GAF82271.1"/>
    </source>
</evidence>
<comment type="caution">
    <text evidence="1">The sequence shown here is derived from an EMBL/GenBank/DDBJ whole genome shotgun (WGS) entry which is preliminary data.</text>
</comment>
<dbReference type="AlphaFoldDB" id="X0T4I5"/>
<name>X0T4I5_9ZZZZ</name>
<dbReference type="EMBL" id="BARS01006030">
    <property type="protein sequence ID" value="GAF82271.1"/>
    <property type="molecule type" value="Genomic_DNA"/>
</dbReference>
<gene>
    <name evidence="1" type="ORF">S01H1_11799</name>
</gene>
<proteinExistence type="predicted"/>
<sequence length="328" mass="35517">MRRNWIAVLCLGLAIIFLVGLAQAQSIESKRAREVTCTGKVVDDQGWPLAGAKVALHEMVYGQTAYSYDTKLTGEVTTRADGAFSFSTSAESDVYRYGYIVAEKEGLALGFAIWRMRNGDKELQIKLGRPKELVGVVVDENDKPVSDALVSVSILKIGEGEEQRSLGRLVAAKLFTLTTDAAGKFAFTGIPAKATAEFLVKKTGRATVSTYQRTGFAGQKLKFVPGQTDIKLVLPVEAKIEGIVVEKSTGKSISGVQVMVTSEQDLPLFRPKPLISNEDGTFSIGALVSDRYILQLVPRREGLADWVAEPVEVITEAGKTKSGIKVEL</sequence>
<evidence type="ECO:0008006" key="2">
    <source>
        <dbReference type="Google" id="ProtNLM"/>
    </source>
</evidence>